<name>A0A6A2Z5A4_HIBSY</name>
<dbReference type="PANTHER" id="PTHR47074:SF61">
    <property type="entry name" value="RNASE H TYPE-1 DOMAIN-CONTAINING PROTEIN"/>
    <property type="match status" value="1"/>
</dbReference>
<evidence type="ECO:0000313" key="2">
    <source>
        <dbReference type="EMBL" id="KAE8686753.1"/>
    </source>
</evidence>
<feature type="domain" description="RNase H type-1" evidence="1">
    <location>
        <begin position="157"/>
        <end position="276"/>
    </location>
</feature>
<organism evidence="2 3">
    <name type="scientific">Hibiscus syriacus</name>
    <name type="common">Rose of Sharon</name>
    <dbReference type="NCBI Taxonomy" id="106335"/>
    <lineage>
        <taxon>Eukaryota</taxon>
        <taxon>Viridiplantae</taxon>
        <taxon>Streptophyta</taxon>
        <taxon>Embryophyta</taxon>
        <taxon>Tracheophyta</taxon>
        <taxon>Spermatophyta</taxon>
        <taxon>Magnoliopsida</taxon>
        <taxon>eudicotyledons</taxon>
        <taxon>Gunneridae</taxon>
        <taxon>Pentapetalae</taxon>
        <taxon>rosids</taxon>
        <taxon>malvids</taxon>
        <taxon>Malvales</taxon>
        <taxon>Malvaceae</taxon>
        <taxon>Malvoideae</taxon>
        <taxon>Hibiscus</taxon>
    </lineage>
</organism>
<dbReference type="Gene3D" id="3.30.420.10">
    <property type="entry name" value="Ribonuclease H-like superfamily/Ribonuclease H"/>
    <property type="match status" value="1"/>
</dbReference>
<dbReference type="InterPro" id="IPR002156">
    <property type="entry name" value="RNaseH_domain"/>
</dbReference>
<reference evidence="2" key="1">
    <citation type="submission" date="2019-09" db="EMBL/GenBank/DDBJ databases">
        <title>Draft genome information of white flower Hibiscus syriacus.</title>
        <authorList>
            <person name="Kim Y.-M."/>
        </authorList>
    </citation>
    <scope>NUCLEOTIDE SEQUENCE [LARGE SCALE GENOMIC DNA]</scope>
    <source>
        <strain evidence="2">YM2019G1</strain>
    </source>
</reference>
<dbReference type="AlphaFoldDB" id="A0A6A2Z5A4"/>
<evidence type="ECO:0000259" key="1">
    <source>
        <dbReference type="Pfam" id="PF13456"/>
    </source>
</evidence>
<evidence type="ECO:0000313" key="3">
    <source>
        <dbReference type="Proteomes" id="UP000436088"/>
    </source>
</evidence>
<comment type="caution">
    <text evidence="2">The sequence shown here is derived from an EMBL/GenBank/DDBJ whole genome shotgun (WGS) entry which is preliminary data.</text>
</comment>
<dbReference type="InterPro" id="IPR052929">
    <property type="entry name" value="RNase_H-like_EbsB-rel"/>
</dbReference>
<dbReference type="CDD" id="cd06222">
    <property type="entry name" value="RNase_H_like"/>
    <property type="match status" value="1"/>
</dbReference>
<dbReference type="Pfam" id="PF13456">
    <property type="entry name" value="RVT_3"/>
    <property type="match status" value="1"/>
</dbReference>
<proteinExistence type="predicted"/>
<keyword evidence="3" id="KW-1185">Reference proteome</keyword>
<gene>
    <name evidence="2" type="ORF">F3Y22_tig00111027pilonHSYRG00008</name>
</gene>
<sequence length="292" mass="32710">MEVQLSQTDNSLYGFRPIKLVIPYGPKVTLGYAPRPRETLLGRLSGPKALFWVNNGTAYGVWVEGMLEYEVKRFDLVHLSTSVKEFHSALLAESNDASNLCFEEWLFKSHNKDRRKCCYLYSQPLYGGQDVSSSLLHRHTHVLTRWKSPHESTIKLNVDACFSYTSKKSCSGFIIRDSAGFILGSGFIHNTRITSVFMAETTAILQGVQFVKDIGFTRITLEGDSKKTIQKLNESTIDLSDLGLIIRDIKSTARTLTLCSFVFIGGNGNRAAHAMALEGSRLSSYRFTSLRS</sequence>
<dbReference type="GO" id="GO:0004523">
    <property type="term" value="F:RNA-DNA hybrid ribonuclease activity"/>
    <property type="evidence" value="ECO:0007669"/>
    <property type="project" value="InterPro"/>
</dbReference>
<dbReference type="PANTHER" id="PTHR47074">
    <property type="entry name" value="BNAC02G40300D PROTEIN"/>
    <property type="match status" value="1"/>
</dbReference>
<dbReference type="GO" id="GO:0003676">
    <property type="term" value="F:nucleic acid binding"/>
    <property type="evidence" value="ECO:0007669"/>
    <property type="project" value="InterPro"/>
</dbReference>
<dbReference type="InterPro" id="IPR036397">
    <property type="entry name" value="RNaseH_sf"/>
</dbReference>
<dbReference type="SUPFAM" id="SSF53098">
    <property type="entry name" value="Ribonuclease H-like"/>
    <property type="match status" value="1"/>
</dbReference>
<dbReference type="EMBL" id="VEPZ02001209">
    <property type="protein sequence ID" value="KAE8686753.1"/>
    <property type="molecule type" value="Genomic_DNA"/>
</dbReference>
<protein>
    <recommendedName>
        <fullName evidence="1">RNase H type-1 domain-containing protein</fullName>
    </recommendedName>
</protein>
<accession>A0A6A2Z5A4</accession>
<dbReference type="InterPro" id="IPR044730">
    <property type="entry name" value="RNase_H-like_dom_plant"/>
</dbReference>
<dbReference type="InterPro" id="IPR012337">
    <property type="entry name" value="RNaseH-like_sf"/>
</dbReference>
<dbReference type="Proteomes" id="UP000436088">
    <property type="component" value="Unassembled WGS sequence"/>
</dbReference>